<evidence type="ECO:0000313" key="1">
    <source>
        <dbReference type="EMBL" id="KYN26874.1"/>
    </source>
</evidence>
<dbReference type="AlphaFoldDB" id="A0A151JM65"/>
<sequence length="99" mass="11462">MNTQPIVITVISVSLTINVAKRINICFVIDANIRRASLKLSELWITYSINWDTLYGLNRSTISRCRACTWLFVFSFTDVCIRMQIESLLLNIGYERVLK</sequence>
<gene>
    <name evidence="1" type="ORF">ALC57_03743</name>
</gene>
<protein>
    <submittedName>
        <fullName evidence="1">Uncharacterized protein</fullName>
    </submittedName>
</protein>
<organism evidence="1 2">
    <name type="scientific">Trachymyrmex cornetzi</name>
    <dbReference type="NCBI Taxonomy" id="471704"/>
    <lineage>
        <taxon>Eukaryota</taxon>
        <taxon>Metazoa</taxon>
        <taxon>Ecdysozoa</taxon>
        <taxon>Arthropoda</taxon>
        <taxon>Hexapoda</taxon>
        <taxon>Insecta</taxon>
        <taxon>Pterygota</taxon>
        <taxon>Neoptera</taxon>
        <taxon>Endopterygota</taxon>
        <taxon>Hymenoptera</taxon>
        <taxon>Apocrita</taxon>
        <taxon>Aculeata</taxon>
        <taxon>Formicoidea</taxon>
        <taxon>Formicidae</taxon>
        <taxon>Myrmicinae</taxon>
        <taxon>Trachymyrmex</taxon>
    </lineage>
</organism>
<dbReference type="EMBL" id="KQ978968">
    <property type="protein sequence ID" value="KYN26874.1"/>
    <property type="molecule type" value="Genomic_DNA"/>
</dbReference>
<accession>A0A151JM65</accession>
<dbReference type="Proteomes" id="UP000078492">
    <property type="component" value="Unassembled WGS sequence"/>
</dbReference>
<keyword evidence="2" id="KW-1185">Reference proteome</keyword>
<proteinExistence type="predicted"/>
<reference evidence="1 2" key="1">
    <citation type="submission" date="2015-09" db="EMBL/GenBank/DDBJ databases">
        <title>Trachymyrmex cornetzi WGS genome.</title>
        <authorList>
            <person name="Nygaard S."/>
            <person name="Hu H."/>
            <person name="Boomsma J."/>
            <person name="Zhang G."/>
        </authorList>
    </citation>
    <scope>NUCLEOTIDE SEQUENCE [LARGE SCALE GENOMIC DNA]</scope>
    <source>
        <strain evidence="1">Tcor2-1</strain>
        <tissue evidence="1">Whole body</tissue>
    </source>
</reference>
<name>A0A151JM65_9HYME</name>
<evidence type="ECO:0000313" key="2">
    <source>
        <dbReference type="Proteomes" id="UP000078492"/>
    </source>
</evidence>